<feature type="transmembrane region" description="Helical" evidence="1">
    <location>
        <begin position="96"/>
        <end position="116"/>
    </location>
</feature>
<dbReference type="InterPro" id="IPR047831">
    <property type="entry name" value="GPR180/TMEM145"/>
</dbReference>
<organism evidence="3 4">
    <name type="scientific">Callorhinchus milii</name>
    <name type="common">Ghost shark</name>
    <dbReference type="NCBI Taxonomy" id="7868"/>
    <lineage>
        <taxon>Eukaryota</taxon>
        <taxon>Metazoa</taxon>
        <taxon>Chordata</taxon>
        <taxon>Craniata</taxon>
        <taxon>Vertebrata</taxon>
        <taxon>Chondrichthyes</taxon>
        <taxon>Holocephali</taxon>
        <taxon>Chimaeriformes</taxon>
        <taxon>Callorhinchidae</taxon>
        <taxon>Callorhinchus</taxon>
    </lineage>
</organism>
<reference evidence="4" key="3">
    <citation type="journal article" date="2014" name="Nature">
        <title>Elephant shark genome provides unique insights into gnathostome evolution.</title>
        <authorList>
            <consortium name="International Elephant Shark Genome Sequencing Consortium"/>
            <person name="Venkatesh B."/>
            <person name="Lee A.P."/>
            <person name="Ravi V."/>
            <person name="Maurya A.K."/>
            <person name="Lian M.M."/>
            <person name="Swann J.B."/>
            <person name="Ohta Y."/>
            <person name="Flajnik M.F."/>
            <person name="Sutoh Y."/>
            <person name="Kasahara M."/>
            <person name="Hoon S."/>
            <person name="Gangu V."/>
            <person name="Roy S.W."/>
            <person name="Irimia M."/>
            <person name="Korzh V."/>
            <person name="Kondrychyn I."/>
            <person name="Lim Z.W."/>
            <person name="Tay B.H."/>
            <person name="Tohari S."/>
            <person name="Kong K.W."/>
            <person name="Ho S."/>
            <person name="Lorente-Galdos B."/>
            <person name="Quilez J."/>
            <person name="Marques-Bonet T."/>
            <person name="Raney B.J."/>
            <person name="Ingham P.W."/>
            <person name="Tay A."/>
            <person name="Hillier L.W."/>
            <person name="Minx P."/>
            <person name="Boehm T."/>
            <person name="Wilson R.K."/>
            <person name="Brenner S."/>
            <person name="Warren W.C."/>
        </authorList>
    </citation>
    <scope>NUCLEOTIDE SEQUENCE [LARGE SCALE GENOMIC DNA]</scope>
</reference>
<reference evidence="4" key="2">
    <citation type="journal article" date="2007" name="PLoS Biol.">
        <title>Survey sequencing and comparative analysis of the elephant shark (Callorhinchus milii) genome.</title>
        <authorList>
            <person name="Venkatesh B."/>
            <person name="Kirkness E.F."/>
            <person name="Loh Y.H."/>
            <person name="Halpern A.L."/>
            <person name="Lee A.P."/>
            <person name="Johnson J."/>
            <person name="Dandona N."/>
            <person name="Viswanathan L.D."/>
            <person name="Tay A."/>
            <person name="Venter J.C."/>
            <person name="Strausberg R.L."/>
            <person name="Brenner S."/>
        </authorList>
    </citation>
    <scope>NUCLEOTIDE SEQUENCE [LARGE SCALE GENOMIC DNA]</scope>
</reference>
<gene>
    <name evidence="3" type="primary">tmem145</name>
</gene>
<protein>
    <recommendedName>
        <fullName evidence="2">GPR180/TMEM145 transmembrane domain-containing protein</fullName>
    </recommendedName>
</protein>
<proteinExistence type="predicted"/>
<evidence type="ECO:0000313" key="3">
    <source>
        <dbReference type="Ensembl" id="ENSCMIP00000023920.1"/>
    </source>
</evidence>
<dbReference type="GO" id="GO:0007186">
    <property type="term" value="P:G protein-coupled receptor signaling pathway"/>
    <property type="evidence" value="ECO:0007669"/>
    <property type="project" value="InterPro"/>
</dbReference>
<dbReference type="PANTHER" id="PTHR23252">
    <property type="entry name" value="INTIMAL THICKNESS RECEPTOR-RELATED"/>
    <property type="match status" value="1"/>
</dbReference>
<keyword evidence="1" id="KW-0812">Transmembrane</keyword>
<name>A0A4W3ITB8_CALMI</name>
<dbReference type="InterPro" id="IPR019336">
    <property type="entry name" value="GPR180/TMEM145_TM"/>
</dbReference>
<dbReference type="Pfam" id="PF10192">
    <property type="entry name" value="GPR180-TMEM145_TM"/>
    <property type="match status" value="1"/>
</dbReference>
<evidence type="ECO:0000256" key="1">
    <source>
        <dbReference type="SAM" id="Phobius"/>
    </source>
</evidence>
<evidence type="ECO:0000313" key="4">
    <source>
        <dbReference type="Proteomes" id="UP000314986"/>
    </source>
</evidence>
<keyword evidence="1" id="KW-1133">Transmembrane helix</keyword>
<dbReference type="PANTHER" id="PTHR23252:SF24">
    <property type="entry name" value="TRANSMEMBRANE PROTEIN 145"/>
    <property type="match status" value="1"/>
</dbReference>
<feature type="domain" description="GPR180/TMEM145 transmembrane" evidence="2">
    <location>
        <begin position="8"/>
        <end position="112"/>
    </location>
</feature>
<dbReference type="GeneTree" id="ENSGT00940000153981"/>
<feature type="transmembrane region" description="Helical" evidence="1">
    <location>
        <begin position="62"/>
        <end position="84"/>
    </location>
</feature>
<sequence length="221" mass="26015">MFSLLYTWFFIDENHLMDPGKVQTGLESPFGFAVTALQFLTALWFSYSTYHILQQHPEKQPFYSYFFPAFTFWFFVVPFSNILGQFIIVPWKRERIMNTVFLFLKFYAYVVMLFLVRPFHSNSRFPYHIDTSRIALMRHGLDSQGNFEKLGHHLYRNISVTSFINSDSAAPSLSNNTDLSQCTTLMEGSDDVVRDLLERNKSQIDTRFGFMKKHEATLQLY</sequence>
<dbReference type="AlphaFoldDB" id="A0A4W3ITB8"/>
<dbReference type="GO" id="GO:0019236">
    <property type="term" value="P:response to pheromone"/>
    <property type="evidence" value="ECO:0007669"/>
    <property type="project" value="InterPro"/>
</dbReference>
<dbReference type="Proteomes" id="UP000314986">
    <property type="component" value="Unassembled WGS sequence"/>
</dbReference>
<reference evidence="4" key="1">
    <citation type="journal article" date="2006" name="Science">
        <title>Ancient noncoding elements conserved in the human genome.</title>
        <authorList>
            <person name="Venkatesh B."/>
            <person name="Kirkness E.F."/>
            <person name="Loh Y.H."/>
            <person name="Halpern A.L."/>
            <person name="Lee A.P."/>
            <person name="Johnson J."/>
            <person name="Dandona N."/>
            <person name="Viswanathan L.D."/>
            <person name="Tay A."/>
            <person name="Venter J.C."/>
            <person name="Strausberg R.L."/>
            <person name="Brenner S."/>
        </authorList>
    </citation>
    <scope>NUCLEOTIDE SEQUENCE [LARGE SCALE GENOMIC DNA]</scope>
</reference>
<evidence type="ECO:0000259" key="2">
    <source>
        <dbReference type="Pfam" id="PF10192"/>
    </source>
</evidence>
<reference evidence="3" key="4">
    <citation type="submission" date="2025-08" db="UniProtKB">
        <authorList>
            <consortium name="Ensembl"/>
        </authorList>
    </citation>
    <scope>IDENTIFICATION</scope>
</reference>
<keyword evidence="4" id="KW-1185">Reference proteome</keyword>
<accession>A0A4W3ITB8</accession>
<reference evidence="3" key="5">
    <citation type="submission" date="2025-09" db="UniProtKB">
        <authorList>
            <consortium name="Ensembl"/>
        </authorList>
    </citation>
    <scope>IDENTIFICATION</scope>
</reference>
<keyword evidence="1" id="KW-0472">Membrane</keyword>
<dbReference type="Ensembl" id="ENSCMIT00000024323.1">
    <property type="protein sequence ID" value="ENSCMIP00000023920.1"/>
    <property type="gene ID" value="ENSCMIG00000010652.1"/>
</dbReference>
<feature type="transmembrane region" description="Helical" evidence="1">
    <location>
        <begin position="30"/>
        <end position="50"/>
    </location>
</feature>